<proteinExistence type="predicted"/>
<dbReference type="AlphaFoldDB" id="X0V6G7"/>
<comment type="caution">
    <text evidence="1">The sequence shown here is derived from an EMBL/GenBank/DDBJ whole genome shotgun (WGS) entry which is preliminary data.</text>
</comment>
<accession>X0V6G7</accession>
<organism evidence="1">
    <name type="scientific">marine sediment metagenome</name>
    <dbReference type="NCBI Taxonomy" id="412755"/>
    <lineage>
        <taxon>unclassified sequences</taxon>
        <taxon>metagenomes</taxon>
        <taxon>ecological metagenomes</taxon>
    </lineage>
</organism>
<evidence type="ECO:0000313" key="1">
    <source>
        <dbReference type="EMBL" id="GAF96240.1"/>
    </source>
</evidence>
<dbReference type="GO" id="GO:0004803">
    <property type="term" value="F:transposase activity"/>
    <property type="evidence" value="ECO:0007669"/>
    <property type="project" value="InterPro"/>
</dbReference>
<dbReference type="GO" id="GO:0003677">
    <property type="term" value="F:DNA binding"/>
    <property type="evidence" value="ECO:0007669"/>
    <property type="project" value="InterPro"/>
</dbReference>
<dbReference type="SUPFAM" id="SSF46689">
    <property type="entry name" value="Homeodomain-like"/>
    <property type="match status" value="1"/>
</dbReference>
<dbReference type="GO" id="GO:0006313">
    <property type="term" value="P:DNA transposition"/>
    <property type="evidence" value="ECO:0007669"/>
    <property type="project" value="InterPro"/>
</dbReference>
<dbReference type="InterPro" id="IPR036388">
    <property type="entry name" value="WH-like_DNA-bd_sf"/>
</dbReference>
<protein>
    <submittedName>
        <fullName evidence="1">Uncharacterized protein</fullName>
    </submittedName>
</protein>
<dbReference type="InterPro" id="IPR009057">
    <property type="entry name" value="Homeodomain-like_sf"/>
</dbReference>
<sequence>MVSSIRAFTEECKAKVVDLIRTTDKSVGAICRELDLTETAVRRWLKHAEMTCPKNLIATCVLHGIDPYAYLVDVL</sequence>
<dbReference type="Gene3D" id="1.10.10.10">
    <property type="entry name" value="Winged helix-like DNA-binding domain superfamily/Winged helix DNA-binding domain"/>
    <property type="match status" value="1"/>
</dbReference>
<name>X0V6G7_9ZZZZ</name>
<reference evidence="1" key="1">
    <citation type="journal article" date="2014" name="Front. Microbiol.">
        <title>High frequency of phylogenetically diverse reductive dehalogenase-homologous genes in deep subseafloor sedimentary metagenomes.</title>
        <authorList>
            <person name="Kawai M."/>
            <person name="Futagami T."/>
            <person name="Toyoda A."/>
            <person name="Takaki Y."/>
            <person name="Nishi S."/>
            <person name="Hori S."/>
            <person name="Arai W."/>
            <person name="Tsubouchi T."/>
            <person name="Morono Y."/>
            <person name="Uchiyama I."/>
            <person name="Ito T."/>
            <person name="Fujiyama A."/>
            <person name="Inagaki F."/>
            <person name="Takami H."/>
        </authorList>
    </citation>
    <scope>NUCLEOTIDE SEQUENCE</scope>
    <source>
        <strain evidence="1">Expedition CK06-06</strain>
    </source>
</reference>
<gene>
    <name evidence="1" type="ORF">S01H1_30249</name>
</gene>
<dbReference type="EMBL" id="BARS01018597">
    <property type="protein sequence ID" value="GAF96240.1"/>
    <property type="molecule type" value="Genomic_DNA"/>
</dbReference>